<evidence type="ECO:0000256" key="1">
    <source>
        <dbReference type="SAM" id="MobiDB-lite"/>
    </source>
</evidence>
<dbReference type="AlphaFoldDB" id="A0A813IWJ9"/>
<feature type="non-terminal residue" evidence="2">
    <location>
        <position position="325"/>
    </location>
</feature>
<feature type="compositionally biased region" description="Low complexity" evidence="1">
    <location>
        <begin position="293"/>
        <end position="302"/>
    </location>
</feature>
<protein>
    <submittedName>
        <fullName evidence="2">Uncharacterized protein</fullName>
    </submittedName>
</protein>
<feature type="compositionally biased region" description="Pro residues" evidence="1">
    <location>
        <begin position="8"/>
        <end position="21"/>
    </location>
</feature>
<feature type="compositionally biased region" description="Polar residues" evidence="1">
    <location>
        <begin position="36"/>
        <end position="49"/>
    </location>
</feature>
<feature type="compositionally biased region" description="Basic and acidic residues" evidence="1">
    <location>
        <begin position="219"/>
        <end position="234"/>
    </location>
</feature>
<organism evidence="2 3">
    <name type="scientific">Polarella glacialis</name>
    <name type="common">Dinoflagellate</name>
    <dbReference type="NCBI Taxonomy" id="89957"/>
    <lineage>
        <taxon>Eukaryota</taxon>
        <taxon>Sar</taxon>
        <taxon>Alveolata</taxon>
        <taxon>Dinophyceae</taxon>
        <taxon>Suessiales</taxon>
        <taxon>Suessiaceae</taxon>
        <taxon>Polarella</taxon>
    </lineage>
</organism>
<accession>A0A813IWJ9</accession>
<feature type="region of interest" description="Disordered" evidence="1">
    <location>
        <begin position="66"/>
        <end position="95"/>
    </location>
</feature>
<evidence type="ECO:0000313" key="3">
    <source>
        <dbReference type="Proteomes" id="UP000626109"/>
    </source>
</evidence>
<reference evidence="2" key="1">
    <citation type="submission" date="2021-02" db="EMBL/GenBank/DDBJ databases">
        <authorList>
            <person name="Dougan E. K."/>
            <person name="Rhodes N."/>
            <person name="Thang M."/>
            <person name="Chan C."/>
        </authorList>
    </citation>
    <scope>NUCLEOTIDE SEQUENCE</scope>
</reference>
<name>A0A813IWJ9_POLGL</name>
<dbReference type="EMBL" id="CAJNNW010016562">
    <property type="protein sequence ID" value="CAE8659383.1"/>
    <property type="molecule type" value="Genomic_DNA"/>
</dbReference>
<feature type="region of interest" description="Disordered" evidence="1">
    <location>
        <begin position="1"/>
        <end position="50"/>
    </location>
</feature>
<evidence type="ECO:0000313" key="2">
    <source>
        <dbReference type="EMBL" id="CAE8659383.1"/>
    </source>
</evidence>
<sequence>AAPAPSLLDPPPPPAMPPKATPQPARAEATEPPQKAPTSNSGAVTSSTGDKFLTTEDLLKAIGIQSPASASSWSKSPAASSTAKLSAAATTAKSPAAEDLLKAIGIQSPASASSWSKSPAASSTAKSPAAEPSKPRLRAAEAVAWTPQIGAARQVRPPPGSSKGARDAIGEGRWSGYGGKEEGAWTEPKTAQKWQEKDEKSAGKAGKGWAPKEQPAVAVREERSGGAAESSERRHSARPIGAPAEAAAPESFTGEDGEAEGADPGAPAGFRKPRRRGKVSEYNTSEKEQWTETTWSSAASAPRTRRRGKFPEHSEEAQQPQWRPR</sequence>
<gene>
    <name evidence="2" type="ORF">PGLA2088_LOCUS13748</name>
</gene>
<feature type="region of interest" description="Disordered" evidence="1">
    <location>
        <begin position="108"/>
        <end position="325"/>
    </location>
</feature>
<feature type="compositionally biased region" description="Low complexity" evidence="1">
    <location>
        <begin position="108"/>
        <end position="132"/>
    </location>
</feature>
<dbReference type="Proteomes" id="UP000626109">
    <property type="component" value="Unassembled WGS sequence"/>
</dbReference>
<comment type="caution">
    <text evidence="2">The sequence shown here is derived from an EMBL/GenBank/DDBJ whole genome shotgun (WGS) entry which is preliminary data.</text>
</comment>
<proteinExistence type="predicted"/>